<dbReference type="PANTHER" id="PTHR43479">
    <property type="entry name" value="ACREF/ENVCD OPERON REPRESSOR-RELATED"/>
    <property type="match status" value="1"/>
</dbReference>
<feature type="domain" description="HTH tetR-type" evidence="3">
    <location>
        <begin position="2"/>
        <end position="62"/>
    </location>
</feature>
<dbReference type="RefSeq" id="WP_201430793.1">
    <property type="nucleotide sequence ID" value="NZ_JAEQBW010000003.1"/>
</dbReference>
<accession>A0A934WXR8</accession>
<dbReference type="GO" id="GO:0003677">
    <property type="term" value="F:DNA binding"/>
    <property type="evidence" value="ECO:0007669"/>
    <property type="project" value="UniProtKB-UniRule"/>
</dbReference>
<dbReference type="PRINTS" id="PR00455">
    <property type="entry name" value="HTHTETR"/>
</dbReference>
<dbReference type="InterPro" id="IPR050624">
    <property type="entry name" value="HTH-type_Tx_Regulator"/>
</dbReference>
<dbReference type="Pfam" id="PF00440">
    <property type="entry name" value="TetR_N"/>
    <property type="match status" value="1"/>
</dbReference>
<protein>
    <submittedName>
        <fullName evidence="4">TetR family transcriptional regulator</fullName>
    </submittedName>
</protein>
<name>A0A934WXR8_9BACT</name>
<comment type="caution">
    <text evidence="4">The sequence shown here is derived from an EMBL/GenBank/DDBJ whole genome shotgun (WGS) entry which is preliminary data.</text>
</comment>
<evidence type="ECO:0000313" key="4">
    <source>
        <dbReference type="EMBL" id="MBK6265113.1"/>
    </source>
</evidence>
<proteinExistence type="predicted"/>
<dbReference type="Proteomes" id="UP000611723">
    <property type="component" value="Unassembled WGS sequence"/>
</dbReference>
<dbReference type="PANTHER" id="PTHR43479:SF11">
    <property type="entry name" value="ACREF_ENVCD OPERON REPRESSOR-RELATED"/>
    <property type="match status" value="1"/>
</dbReference>
<dbReference type="AlphaFoldDB" id="A0A934WXR8"/>
<keyword evidence="1 2" id="KW-0238">DNA-binding</keyword>
<organism evidence="4 5">
    <name type="scientific">Marivirga aurantiaca</name>
    <dbReference type="NCBI Taxonomy" id="2802615"/>
    <lineage>
        <taxon>Bacteria</taxon>
        <taxon>Pseudomonadati</taxon>
        <taxon>Bacteroidota</taxon>
        <taxon>Cytophagia</taxon>
        <taxon>Cytophagales</taxon>
        <taxon>Marivirgaceae</taxon>
        <taxon>Marivirga</taxon>
    </lineage>
</organism>
<evidence type="ECO:0000313" key="5">
    <source>
        <dbReference type="Proteomes" id="UP000611723"/>
    </source>
</evidence>
<evidence type="ECO:0000256" key="1">
    <source>
        <dbReference type="ARBA" id="ARBA00023125"/>
    </source>
</evidence>
<dbReference type="PROSITE" id="PS50977">
    <property type="entry name" value="HTH_TETR_2"/>
    <property type="match status" value="1"/>
</dbReference>
<dbReference type="EMBL" id="JAEQBW010000003">
    <property type="protein sequence ID" value="MBK6265113.1"/>
    <property type="molecule type" value="Genomic_DNA"/>
</dbReference>
<dbReference type="Pfam" id="PF13972">
    <property type="entry name" value="TetR"/>
    <property type="match status" value="1"/>
</dbReference>
<gene>
    <name evidence="4" type="ORF">JKA74_08690</name>
</gene>
<dbReference type="InterPro" id="IPR009057">
    <property type="entry name" value="Homeodomain-like_sf"/>
</dbReference>
<feature type="DNA-binding region" description="H-T-H motif" evidence="2">
    <location>
        <begin position="25"/>
        <end position="44"/>
    </location>
</feature>
<dbReference type="SUPFAM" id="SSF46689">
    <property type="entry name" value="Homeodomain-like"/>
    <property type="match status" value="1"/>
</dbReference>
<evidence type="ECO:0000259" key="3">
    <source>
        <dbReference type="PROSITE" id="PS50977"/>
    </source>
</evidence>
<sequence>MSKRKEEILQCALRLFNEMGVSQVSLRTISADLGISLGNLTYHFKKREEIIEALYLELVSKLDEAIGEKLDLKSQFELLFEIPNATISRFYEYRFLMLDFVFITRNHAMINNHYQKLLEEREKQFERLLNNLIGAKLIREEIMENEYKYLFKNLRIVGDFWLSATSIDKNGAIGKKDIPEGSRLLEYMIFPYLSDEGRSIYLEWNR</sequence>
<dbReference type="InterPro" id="IPR025722">
    <property type="entry name" value="TetR"/>
</dbReference>
<dbReference type="InterPro" id="IPR001647">
    <property type="entry name" value="HTH_TetR"/>
</dbReference>
<evidence type="ECO:0000256" key="2">
    <source>
        <dbReference type="PROSITE-ProRule" id="PRU00335"/>
    </source>
</evidence>
<reference evidence="4" key="1">
    <citation type="submission" date="2021-01" db="EMBL/GenBank/DDBJ databases">
        <title>Marivirga aurantiaca sp. nov., isolated from intertidal surface sediments.</title>
        <authorList>
            <person name="Zhang M."/>
        </authorList>
    </citation>
    <scope>NUCLEOTIDE SEQUENCE</scope>
    <source>
        <strain evidence="4">S37H4</strain>
    </source>
</reference>
<keyword evidence="5" id="KW-1185">Reference proteome</keyword>
<dbReference type="Gene3D" id="1.10.357.10">
    <property type="entry name" value="Tetracycline Repressor, domain 2"/>
    <property type="match status" value="1"/>
</dbReference>